<feature type="region of interest" description="Disordered" evidence="6">
    <location>
        <begin position="42"/>
        <end position="93"/>
    </location>
</feature>
<evidence type="ECO:0000259" key="7">
    <source>
        <dbReference type="Pfam" id="PF13877"/>
    </source>
</evidence>
<accession>A0A813XTH9</accession>
<evidence type="ECO:0000313" key="8">
    <source>
        <dbReference type="EMBL" id="CAF0791727.1"/>
    </source>
</evidence>
<dbReference type="Gene3D" id="1.25.40.10">
    <property type="entry name" value="Tetratricopeptide repeat domain"/>
    <property type="match status" value="1"/>
</dbReference>
<dbReference type="SUPFAM" id="SSF48452">
    <property type="entry name" value="TPR-like"/>
    <property type="match status" value="1"/>
</dbReference>
<feature type="compositionally biased region" description="Basic and acidic residues" evidence="6">
    <location>
        <begin position="42"/>
        <end position="51"/>
    </location>
</feature>
<evidence type="ECO:0000256" key="3">
    <source>
        <dbReference type="ARBA" id="ARBA00038275"/>
    </source>
</evidence>
<evidence type="ECO:0000313" key="10">
    <source>
        <dbReference type="EMBL" id="CAF3574375.1"/>
    </source>
</evidence>
<evidence type="ECO:0000256" key="6">
    <source>
        <dbReference type="SAM" id="MobiDB-lite"/>
    </source>
</evidence>
<comment type="similarity">
    <text evidence="3">Belongs to the RPAP3 family.</text>
</comment>
<feature type="region of interest" description="Disordered" evidence="6">
    <location>
        <begin position="113"/>
        <end position="137"/>
    </location>
</feature>
<protein>
    <recommendedName>
        <fullName evidence="4">RNA polymerase II-associated protein 3</fullName>
    </recommendedName>
</protein>
<dbReference type="Proteomes" id="UP000677228">
    <property type="component" value="Unassembled WGS sequence"/>
</dbReference>
<evidence type="ECO:0000256" key="4">
    <source>
        <dbReference type="ARBA" id="ARBA00040133"/>
    </source>
</evidence>
<dbReference type="GO" id="GO:0101031">
    <property type="term" value="C:protein folding chaperone complex"/>
    <property type="evidence" value="ECO:0007669"/>
    <property type="project" value="TreeGrafter"/>
</dbReference>
<dbReference type="InterPro" id="IPR025986">
    <property type="entry name" value="RPAP3-like_C"/>
</dbReference>
<evidence type="ECO:0000313" key="12">
    <source>
        <dbReference type="Proteomes" id="UP000663829"/>
    </source>
</evidence>
<feature type="compositionally biased region" description="Acidic residues" evidence="6">
    <location>
        <begin position="117"/>
        <end position="137"/>
    </location>
</feature>
<evidence type="ECO:0000313" key="11">
    <source>
        <dbReference type="EMBL" id="CAF3660002.1"/>
    </source>
</evidence>
<dbReference type="InterPro" id="IPR011990">
    <property type="entry name" value="TPR-like_helical_dom_sf"/>
</dbReference>
<dbReference type="EMBL" id="CAJOBA010001071">
    <property type="protein sequence ID" value="CAF3574375.1"/>
    <property type="molecule type" value="Genomic_DNA"/>
</dbReference>
<feature type="domain" description="RNA-polymerase II-associated protein 3-like C-terminal" evidence="7">
    <location>
        <begin position="371"/>
        <end position="457"/>
    </location>
</feature>
<dbReference type="InterPro" id="IPR051966">
    <property type="entry name" value="RPAP3"/>
</dbReference>
<keyword evidence="2 5" id="KW-0802">TPR repeat</keyword>
<name>A0A813XTH9_9BILA</name>
<gene>
    <name evidence="9" type="ORF">GPM918_LOCUS7190</name>
    <name evidence="8" type="ORF">OVA965_LOCUS4168</name>
    <name evidence="11" type="ORF">SRO942_LOCUS7190</name>
    <name evidence="10" type="ORF">TMI583_LOCUS4166</name>
</gene>
<feature type="repeat" description="TPR" evidence="5">
    <location>
        <begin position="146"/>
        <end position="179"/>
    </location>
</feature>
<dbReference type="PANTHER" id="PTHR46423">
    <property type="entry name" value="RNA POLYMERASE II-ASSOCIATED PROTEIN 3"/>
    <property type="match status" value="1"/>
</dbReference>
<dbReference type="EMBL" id="CAJNOK010001071">
    <property type="protein sequence ID" value="CAF0791727.1"/>
    <property type="molecule type" value="Genomic_DNA"/>
</dbReference>
<dbReference type="AlphaFoldDB" id="A0A813XTH9"/>
<evidence type="ECO:0000256" key="5">
    <source>
        <dbReference type="PROSITE-ProRule" id="PRU00339"/>
    </source>
</evidence>
<dbReference type="Pfam" id="PF13877">
    <property type="entry name" value="RPAP3_C"/>
    <property type="match status" value="1"/>
</dbReference>
<dbReference type="EMBL" id="CAJNOQ010001159">
    <property type="protein sequence ID" value="CAF0872796.1"/>
    <property type="molecule type" value="Genomic_DNA"/>
</dbReference>
<dbReference type="Proteomes" id="UP000682733">
    <property type="component" value="Unassembled WGS sequence"/>
</dbReference>
<keyword evidence="1" id="KW-0677">Repeat</keyword>
<comment type="caution">
    <text evidence="9">The sequence shown here is derived from an EMBL/GenBank/DDBJ whole genome shotgun (WGS) entry which is preliminary data.</text>
</comment>
<dbReference type="OrthoDB" id="629492at2759"/>
<organism evidence="9 12">
    <name type="scientific">Didymodactylos carnosus</name>
    <dbReference type="NCBI Taxonomy" id="1234261"/>
    <lineage>
        <taxon>Eukaryota</taxon>
        <taxon>Metazoa</taxon>
        <taxon>Spiralia</taxon>
        <taxon>Gnathifera</taxon>
        <taxon>Rotifera</taxon>
        <taxon>Eurotatoria</taxon>
        <taxon>Bdelloidea</taxon>
        <taxon>Philodinida</taxon>
        <taxon>Philodinidae</taxon>
        <taxon>Didymodactylos</taxon>
    </lineage>
</organism>
<proteinExistence type="inferred from homology"/>
<evidence type="ECO:0000256" key="2">
    <source>
        <dbReference type="ARBA" id="ARBA00022803"/>
    </source>
</evidence>
<feature type="compositionally biased region" description="Low complexity" evidence="6">
    <location>
        <begin position="79"/>
        <end position="90"/>
    </location>
</feature>
<evidence type="ECO:0000256" key="1">
    <source>
        <dbReference type="ARBA" id="ARBA00022737"/>
    </source>
</evidence>
<dbReference type="EMBL" id="CAJOBC010001159">
    <property type="protein sequence ID" value="CAF3660002.1"/>
    <property type="molecule type" value="Genomic_DNA"/>
</dbReference>
<keyword evidence="12" id="KW-1185">Reference proteome</keyword>
<dbReference type="InterPro" id="IPR019734">
    <property type="entry name" value="TPR_rpt"/>
</dbReference>
<dbReference type="PROSITE" id="PS50005">
    <property type="entry name" value="TPR"/>
    <property type="match status" value="1"/>
</dbReference>
<dbReference type="Proteomes" id="UP000663829">
    <property type="component" value="Unassembled WGS sequence"/>
</dbReference>
<dbReference type="PANTHER" id="PTHR46423:SF1">
    <property type="entry name" value="RNA POLYMERASE II-ASSOCIATED PROTEIN 3"/>
    <property type="match status" value="1"/>
</dbReference>
<sequence length="487" mass="57618">MSSDYERKLIQMQQDIRESNSYLQDYMTDLNSWTNDIKIKEDSLKNKRTSNEEDNSNLPPIRNFIEPSKKKKKKKKSLPPITTTTQPPTTNEKIRAYDYRSWDKFDVDAECERIDTNEQDDKETKDEDETETTDEEWEQEVLKKKAEYNKECGNYQFKLKSYNQAIEYYTKAINCDSTNPIYFANRAQCQLLEQRYGACELDCTLAIQLDQLYTKAYYRRALARIELNKLDEAKNDLEFVLNNESTNRQAKEKYDDIMNRIKLDELKRNGRIYPIQKPVEQRSKKPLKHIDIEEIDTNMIMIKNKTKRLLIEEVDQSDITQTEPKKEIINDELVDNRQEPTSTVVEVSSEPVSRTKLSDETKKTNVRYLVPTTGFQFRRDWISLNNNYEHQSIYFNSIPSKMYSTLFSNGLDSNIFTTILQIWSNNPNIDVIIDSMYEMKNIKRFHTQLMFLSENDKQYLNTILQKLSTADKSLTEKVKIIMNTYKS</sequence>
<dbReference type="SMART" id="SM00028">
    <property type="entry name" value="TPR"/>
    <property type="match status" value="3"/>
</dbReference>
<evidence type="ECO:0000313" key="9">
    <source>
        <dbReference type="EMBL" id="CAF0872796.1"/>
    </source>
</evidence>
<dbReference type="Proteomes" id="UP000681722">
    <property type="component" value="Unassembled WGS sequence"/>
</dbReference>
<reference evidence="9" key="1">
    <citation type="submission" date="2021-02" db="EMBL/GenBank/DDBJ databases">
        <authorList>
            <person name="Nowell W R."/>
        </authorList>
    </citation>
    <scope>NUCLEOTIDE SEQUENCE</scope>
</reference>